<evidence type="ECO:0000313" key="2">
    <source>
        <dbReference type="EMBL" id="KAK7071497.1"/>
    </source>
</evidence>
<protein>
    <submittedName>
        <fullName evidence="2">Uncharacterized protein</fullName>
    </submittedName>
</protein>
<reference evidence="2 3" key="1">
    <citation type="submission" date="2023-11" db="EMBL/GenBank/DDBJ databases">
        <title>Halocaridina rubra genome assembly.</title>
        <authorList>
            <person name="Smith C."/>
        </authorList>
    </citation>
    <scope>NUCLEOTIDE SEQUENCE [LARGE SCALE GENOMIC DNA]</scope>
    <source>
        <strain evidence="2">EP-1</strain>
        <tissue evidence="2">Whole</tissue>
    </source>
</reference>
<feature type="region of interest" description="Disordered" evidence="1">
    <location>
        <begin position="1"/>
        <end position="53"/>
    </location>
</feature>
<evidence type="ECO:0000313" key="3">
    <source>
        <dbReference type="Proteomes" id="UP001381693"/>
    </source>
</evidence>
<comment type="caution">
    <text evidence="2">The sequence shown here is derived from an EMBL/GenBank/DDBJ whole genome shotgun (WGS) entry which is preliminary data.</text>
</comment>
<sequence length="53" mass="5765">KSVRQKKNDVADGSKASLVKSHDIYAASKTNPHPHSPNPVPPLHTYNPPIRAP</sequence>
<name>A0AAN9A6D4_HALRR</name>
<proteinExistence type="predicted"/>
<accession>A0AAN9A6D4</accession>
<dbReference type="EMBL" id="JAXCGZ010014429">
    <property type="protein sequence ID" value="KAK7071497.1"/>
    <property type="molecule type" value="Genomic_DNA"/>
</dbReference>
<feature type="non-terminal residue" evidence="2">
    <location>
        <position position="53"/>
    </location>
</feature>
<organism evidence="2 3">
    <name type="scientific">Halocaridina rubra</name>
    <name type="common">Hawaiian red shrimp</name>
    <dbReference type="NCBI Taxonomy" id="373956"/>
    <lineage>
        <taxon>Eukaryota</taxon>
        <taxon>Metazoa</taxon>
        <taxon>Ecdysozoa</taxon>
        <taxon>Arthropoda</taxon>
        <taxon>Crustacea</taxon>
        <taxon>Multicrustacea</taxon>
        <taxon>Malacostraca</taxon>
        <taxon>Eumalacostraca</taxon>
        <taxon>Eucarida</taxon>
        <taxon>Decapoda</taxon>
        <taxon>Pleocyemata</taxon>
        <taxon>Caridea</taxon>
        <taxon>Atyoidea</taxon>
        <taxon>Atyidae</taxon>
        <taxon>Halocaridina</taxon>
    </lineage>
</organism>
<dbReference type="AlphaFoldDB" id="A0AAN9A6D4"/>
<evidence type="ECO:0000256" key="1">
    <source>
        <dbReference type="SAM" id="MobiDB-lite"/>
    </source>
</evidence>
<feature type="compositionally biased region" description="Basic and acidic residues" evidence="1">
    <location>
        <begin position="1"/>
        <end position="12"/>
    </location>
</feature>
<gene>
    <name evidence="2" type="ORF">SK128_028230</name>
</gene>
<feature type="non-terminal residue" evidence="2">
    <location>
        <position position="1"/>
    </location>
</feature>
<keyword evidence="3" id="KW-1185">Reference proteome</keyword>
<dbReference type="Proteomes" id="UP001381693">
    <property type="component" value="Unassembled WGS sequence"/>
</dbReference>